<keyword evidence="3" id="KW-1185">Reference proteome</keyword>
<protein>
    <submittedName>
        <fullName evidence="2">Uncharacterized protein</fullName>
    </submittedName>
</protein>
<gene>
    <name evidence="2" type="ORF">GYMLUDRAFT_830330</name>
</gene>
<evidence type="ECO:0000313" key="2">
    <source>
        <dbReference type="EMBL" id="KIK55891.1"/>
    </source>
</evidence>
<keyword evidence="1" id="KW-0472">Membrane</keyword>
<sequence>MLYDSVFSTFSPSFSVHSAKYSFDFSNVFFQLPPSSILFSVLLFFAPSTKTNSQGKQKELPVITCGKDYLTD</sequence>
<evidence type="ECO:0000256" key="1">
    <source>
        <dbReference type="SAM" id="Phobius"/>
    </source>
</evidence>
<organism evidence="2 3">
    <name type="scientific">Collybiopsis luxurians FD-317 M1</name>
    <dbReference type="NCBI Taxonomy" id="944289"/>
    <lineage>
        <taxon>Eukaryota</taxon>
        <taxon>Fungi</taxon>
        <taxon>Dikarya</taxon>
        <taxon>Basidiomycota</taxon>
        <taxon>Agaricomycotina</taxon>
        <taxon>Agaricomycetes</taxon>
        <taxon>Agaricomycetidae</taxon>
        <taxon>Agaricales</taxon>
        <taxon>Marasmiineae</taxon>
        <taxon>Omphalotaceae</taxon>
        <taxon>Collybiopsis</taxon>
        <taxon>Collybiopsis luxurians</taxon>
    </lineage>
</organism>
<evidence type="ECO:0000313" key="3">
    <source>
        <dbReference type="Proteomes" id="UP000053593"/>
    </source>
</evidence>
<keyword evidence="1" id="KW-1133">Transmembrane helix</keyword>
<reference evidence="2 3" key="1">
    <citation type="submission" date="2014-04" db="EMBL/GenBank/DDBJ databases">
        <title>Evolutionary Origins and Diversification of the Mycorrhizal Mutualists.</title>
        <authorList>
            <consortium name="DOE Joint Genome Institute"/>
            <consortium name="Mycorrhizal Genomics Consortium"/>
            <person name="Kohler A."/>
            <person name="Kuo A."/>
            <person name="Nagy L.G."/>
            <person name="Floudas D."/>
            <person name="Copeland A."/>
            <person name="Barry K.W."/>
            <person name="Cichocki N."/>
            <person name="Veneault-Fourrey C."/>
            <person name="LaButti K."/>
            <person name="Lindquist E.A."/>
            <person name="Lipzen A."/>
            <person name="Lundell T."/>
            <person name="Morin E."/>
            <person name="Murat C."/>
            <person name="Riley R."/>
            <person name="Ohm R."/>
            <person name="Sun H."/>
            <person name="Tunlid A."/>
            <person name="Henrissat B."/>
            <person name="Grigoriev I.V."/>
            <person name="Hibbett D.S."/>
            <person name="Martin F."/>
        </authorList>
    </citation>
    <scope>NUCLEOTIDE SEQUENCE [LARGE SCALE GENOMIC DNA]</scope>
    <source>
        <strain evidence="2 3">FD-317 M1</strain>
    </source>
</reference>
<dbReference type="Proteomes" id="UP000053593">
    <property type="component" value="Unassembled WGS sequence"/>
</dbReference>
<feature type="transmembrane region" description="Helical" evidence="1">
    <location>
        <begin position="28"/>
        <end position="46"/>
    </location>
</feature>
<dbReference type="AlphaFoldDB" id="A0A0D0BM32"/>
<dbReference type="EMBL" id="KN834802">
    <property type="protein sequence ID" value="KIK55891.1"/>
    <property type="molecule type" value="Genomic_DNA"/>
</dbReference>
<dbReference type="HOGENOM" id="CLU_2722508_0_0_1"/>
<accession>A0A0D0BM32</accession>
<keyword evidence="1" id="KW-0812">Transmembrane</keyword>
<proteinExistence type="predicted"/>
<name>A0A0D0BM32_9AGAR</name>